<reference evidence="1 2" key="1">
    <citation type="submission" date="2019-06" db="EMBL/GenBank/DDBJ databases">
        <title>Aeromicrobium sp. nov., isolated from a maize field.</title>
        <authorList>
            <person name="Lin S.-Y."/>
            <person name="Tsai C.-F."/>
            <person name="Young C.-C."/>
        </authorList>
    </citation>
    <scope>NUCLEOTIDE SEQUENCE [LARGE SCALE GENOMIC DNA]</scope>
    <source>
        <strain evidence="1 2">CC-CFT486</strain>
    </source>
</reference>
<organism evidence="1 2">
    <name type="scientific">Aeromicrobium terrae</name>
    <dbReference type="NCBI Taxonomy" id="2498846"/>
    <lineage>
        <taxon>Bacteria</taxon>
        <taxon>Bacillati</taxon>
        <taxon>Actinomycetota</taxon>
        <taxon>Actinomycetes</taxon>
        <taxon>Propionibacteriales</taxon>
        <taxon>Nocardioidaceae</taxon>
        <taxon>Aeromicrobium</taxon>
    </lineage>
</organism>
<name>A0A5C8NLT9_9ACTN</name>
<gene>
    <name evidence="1" type="ORF">FHP06_00780</name>
</gene>
<accession>A0A5C8NLT9</accession>
<evidence type="ECO:0000313" key="1">
    <source>
        <dbReference type="EMBL" id="TXL62814.1"/>
    </source>
</evidence>
<dbReference type="EMBL" id="VDUX01000001">
    <property type="protein sequence ID" value="TXL62814.1"/>
    <property type="molecule type" value="Genomic_DNA"/>
</dbReference>
<comment type="caution">
    <text evidence="1">The sequence shown here is derived from an EMBL/GenBank/DDBJ whole genome shotgun (WGS) entry which is preliminary data.</text>
</comment>
<sequence>MTDPESVGSLGEEAVRLLRAFAESSSSGRPDADGEQPGAAHVCTTAWCPVCQVVGFVKEHPEVVEQVADSAIQMVRSVRDVLLDQASSGQGDADPTSPA</sequence>
<dbReference type="RefSeq" id="WP_147682862.1">
    <property type="nucleotide sequence ID" value="NZ_VDUX01000001.1"/>
</dbReference>
<protein>
    <submittedName>
        <fullName evidence="1">Uncharacterized protein</fullName>
    </submittedName>
</protein>
<dbReference type="Proteomes" id="UP000321571">
    <property type="component" value="Unassembled WGS sequence"/>
</dbReference>
<dbReference type="AlphaFoldDB" id="A0A5C8NLT9"/>
<keyword evidence="2" id="KW-1185">Reference proteome</keyword>
<dbReference type="OrthoDB" id="5244810at2"/>
<evidence type="ECO:0000313" key="2">
    <source>
        <dbReference type="Proteomes" id="UP000321571"/>
    </source>
</evidence>
<proteinExistence type="predicted"/>